<organism evidence="6 7">
    <name type="scientific">Streptomyces polyasparticus</name>
    <dbReference type="NCBI Taxonomy" id="2767826"/>
    <lineage>
        <taxon>Bacteria</taxon>
        <taxon>Bacillati</taxon>
        <taxon>Actinomycetota</taxon>
        <taxon>Actinomycetes</taxon>
        <taxon>Kitasatosporales</taxon>
        <taxon>Streptomycetaceae</taxon>
        <taxon>Streptomyces</taxon>
    </lineage>
</organism>
<protein>
    <submittedName>
        <fullName evidence="6">ABC transporter ATP-binding protein</fullName>
    </submittedName>
</protein>
<dbReference type="RefSeq" id="WP_187816686.1">
    <property type="nucleotide sequence ID" value="NZ_JACTVJ010000013.1"/>
</dbReference>
<dbReference type="Gene3D" id="3.40.50.300">
    <property type="entry name" value="P-loop containing nucleotide triphosphate hydrolases"/>
    <property type="match status" value="1"/>
</dbReference>
<evidence type="ECO:0000256" key="1">
    <source>
        <dbReference type="ARBA" id="ARBA00005417"/>
    </source>
</evidence>
<evidence type="ECO:0000256" key="2">
    <source>
        <dbReference type="ARBA" id="ARBA00022448"/>
    </source>
</evidence>
<dbReference type="InterPro" id="IPR027417">
    <property type="entry name" value="P-loop_NTPase"/>
</dbReference>
<dbReference type="EMBL" id="JACTVJ010000013">
    <property type="protein sequence ID" value="MBC9716238.1"/>
    <property type="molecule type" value="Genomic_DNA"/>
</dbReference>
<comment type="similarity">
    <text evidence="1">Belongs to the ABC transporter superfamily.</text>
</comment>
<evidence type="ECO:0000313" key="6">
    <source>
        <dbReference type="EMBL" id="MBC9716238.1"/>
    </source>
</evidence>
<keyword evidence="3" id="KW-0547">Nucleotide-binding</keyword>
<dbReference type="PANTHER" id="PTHR43776">
    <property type="entry name" value="TRANSPORT ATP-BINDING PROTEIN"/>
    <property type="match status" value="1"/>
</dbReference>
<dbReference type="InterPro" id="IPR017871">
    <property type="entry name" value="ABC_transporter-like_CS"/>
</dbReference>
<dbReference type="InterPro" id="IPR003593">
    <property type="entry name" value="AAA+_ATPase"/>
</dbReference>
<evidence type="ECO:0000256" key="3">
    <source>
        <dbReference type="ARBA" id="ARBA00022741"/>
    </source>
</evidence>
<evidence type="ECO:0000313" key="7">
    <source>
        <dbReference type="Proteomes" id="UP000642284"/>
    </source>
</evidence>
<dbReference type="Proteomes" id="UP000642284">
    <property type="component" value="Unassembled WGS sequence"/>
</dbReference>
<evidence type="ECO:0000256" key="4">
    <source>
        <dbReference type="ARBA" id="ARBA00022840"/>
    </source>
</evidence>
<dbReference type="SMART" id="SM00382">
    <property type="entry name" value="AAA"/>
    <property type="match status" value="1"/>
</dbReference>
<feature type="domain" description="ABC transporter" evidence="5">
    <location>
        <begin position="5"/>
        <end position="242"/>
    </location>
</feature>
<evidence type="ECO:0000259" key="5">
    <source>
        <dbReference type="PROSITE" id="PS50893"/>
    </source>
</evidence>
<dbReference type="CDD" id="cd03257">
    <property type="entry name" value="ABC_NikE_OppD_transporters"/>
    <property type="match status" value="1"/>
</dbReference>
<dbReference type="GO" id="GO:0005524">
    <property type="term" value="F:ATP binding"/>
    <property type="evidence" value="ECO:0007669"/>
    <property type="project" value="UniProtKB-KW"/>
</dbReference>
<keyword evidence="2" id="KW-0813">Transport</keyword>
<accession>A0ABR7SLC4</accession>
<keyword evidence="4 6" id="KW-0067">ATP-binding</keyword>
<dbReference type="Pfam" id="PF00005">
    <property type="entry name" value="ABC_tran"/>
    <property type="match status" value="1"/>
</dbReference>
<name>A0ABR7SLC4_9ACTN</name>
<dbReference type="PROSITE" id="PS00211">
    <property type="entry name" value="ABC_TRANSPORTER_1"/>
    <property type="match status" value="1"/>
</dbReference>
<keyword evidence="7" id="KW-1185">Reference proteome</keyword>
<dbReference type="SUPFAM" id="SSF52540">
    <property type="entry name" value="P-loop containing nucleoside triphosphate hydrolases"/>
    <property type="match status" value="1"/>
</dbReference>
<dbReference type="PANTHER" id="PTHR43776:SF7">
    <property type="entry name" value="D,D-DIPEPTIDE TRANSPORT ATP-BINDING PROTEIN DDPF-RELATED"/>
    <property type="match status" value="1"/>
</dbReference>
<gene>
    <name evidence="6" type="ORF">H9Y04_27235</name>
</gene>
<dbReference type="InterPro" id="IPR050319">
    <property type="entry name" value="ABC_transp_ATP-bind"/>
</dbReference>
<sequence>MTPLLDVTDLLVRHGDRTVVDRVSFQVDEGETLALIGESGAGKSSTALAVLGLVGPEPGSSVRFAGQELTGLKGRRLRALRPRFQPVFQDPYGSLDPRAPIGRTITEPLRVHGRPAGAARAAELMELVGLDPAYADRLPHELSGGQCQRAGIARALALDPRLLVLDEPVSALDPSVRSGVVNLLTGLQKRLGLGYLFISHDLDLVHHVAHRVAVMAPGGRLVETAPTHELFASPRDPYTKQLLGWAPSRP</sequence>
<comment type="caution">
    <text evidence="6">The sequence shown here is derived from an EMBL/GenBank/DDBJ whole genome shotgun (WGS) entry which is preliminary data.</text>
</comment>
<dbReference type="PROSITE" id="PS50893">
    <property type="entry name" value="ABC_TRANSPORTER_2"/>
    <property type="match status" value="1"/>
</dbReference>
<proteinExistence type="inferred from homology"/>
<dbReference type="InterPro" id="IPR003439">
    <property type="entry name" value="ABC_transporter-like_ATP-bd"/>
</dbReference>
<reference evidence="6 7" key="1">
    <citation type="submission" date="2020-08" db="EMBL/GenBank/DDBJ databases">
        <title>Genemic of Streptomyces polyaspartic.</title>
        <authorList>
            <person name="Liu W."/>
        </authorList>
    </citation>
    <scope>NUCLEOTIDE SEQUENCE [LARGE SCALE GENOMIC DNA]</scope>
    <source>
        <strain evidence="6 7">TRM66268-LWL</strain>
    </source>
</reference>